<dbReference type="InterPro" id="IPR011009">
    <property type="entry name" value="Kinase-like_dom_sf"/>
</dbReference>
<feature type="compositionally biased region" description="Low complexity" evidence="8">
    <location>
        <begin position="711"/>
        <end position="732"/>
    </location>
</feature>
<keyword evidence="6 7" id="KW-0067">ATP-binding</keyword>
<evidence type="ECO:0000256" key="8">
    <source>
        <dbReference type="SAM" id="MobiDB-lite"/>
    </source>
</evidence>
<dbReference type="PANTHER" id="PTHR43671:SF13">
    <property type="entry name" value="SERINE_THREONINE-PROTEIN KINASE NEK2"/>
    <property type="match status" value="1"/>
</dbReference>
<dbReference type="CDD" id="cd14014">
    <property type="entry name" value="STKc_PknB_like"/>
    <property type="match status" value="1"/>
</dbReference>
<feature type="compositionally biased region" description="Low complexity" evidence="8">
    <location>
        <begin position="814"/>
        <end position="824"/>
    </location>
</feature>
<dbReference type="InterPro" id="IPR000719">
    <property type="entry name" value="Prot_kinase_dom"/>
</dbReference>
<evidence type="ECO:0000256" key="1">
    <source>
        <dbReference type="ARBA" id="ARBA00010886"/>
    </source>
</evidence>
<dbReference type="Proteomes" id="UP001055940">
    <property type="component" value="Chromosome"/>
</dbReference>
<evidence type="ECO:0000256" key="9">
    <source>
        <dbReference type="SAM" id="Phobius"/>
    </source>
</evidence>
<proteinExistence type="inferred from homology"/>
<gene>
    <name evidence="11" type="ORF">NE857_09655</name>
</gene>
<keyword evidence="9" id="KW-0812">Transmembrane</keyword>
<dbReference type="PANTHER" id="PTHR43671">
    <property type="entry name" value="SERINE/THREONINE-PROTEIN KINASE NEK"/>
    <property type="match status" value="1"/>
</dbReference>
<comment type="similarity">
    <text evidence="1">Belongs to the protein kinase superfamily. NEK Ser/Thr protein kinase family. NIMA subfamily.</text>
</comment>
<dbReference type="InterPro" id="IPR008266">
    <property type="entry name" value="Tyr_kinase_AS"/>
</dbReference>
<feature type="transmembrane region" description="Helical" evidence="9">
    <location>
        <begin position="628"/>
        <end position="650"/>
    </location>
</feature>
<evidence type="ECO:0000256" key="2">
    <source>
        <dbReference type="ARBA" id="ARBA00012513"/>
    </source>
</evidence>
<dbReference type="Gene3D" id="3.30.200.20">
    <property type="entry name" value="Phosphorylase Kinase, domain 1"/>
    <property type="match status" value="1"/>
</dbReference>
<organism evidence="11 12">
    <name type="scientific">Nocardiopsis exhalans</name>
    <dbReference type="NCBI Taxonomy" id="163604"/>
    <lineage>
        <taxon>Bacteria</taxon>
        <taxon>Bacillati</taxon>
        <taxon>Actinomycetota</taxon>
        <taxon>Actinomycetes</taxon>
        <taxon>Streptosporangiales</taxon>
        <taxon>Nocardiopsidaceae</taxon>
        <taxon>Nocardiopsis</taxon>
    </lineage>
</organism>
<sequence>MNIGDELGGYELLEVLGRGGFGTVYLGRGQDGQLAAVKVLHHHYADNPQFRARFRAEVEHSMRVVDFCIARVLAAAPDGDPPWVASEYVEGPTLRQFVHSGKEDGGPLHEGDLYRIAVATATALTAIHASDVVHRDFTPSNIMVAPDGIRVIDFGIARALENSPVSASALLGTPRYMAPEQFLGSRVTPAIDVFAWGSVIAFAGTGKDIFTGENLAVTLRKVLFEKPDLTGLPDSLASIVRWCLYKDPQLRPTSQRLLATLLGVAEPGGGHPQDRLPGYTGRSDLDILALGNQIGQGSGTIDITAIPRLTQAPPDRDELFEIGGESYSSAAALALDIQRDWNTALALLRNAPLRQDLLRWLPESHEQARRTIGQLPEDWGGADVQAANLIADLDPALPPIFDKLDMSWGALFATRGGRSWPYRGEEYRRLLRLVEQGNLLEPFSRHHCVASDHECAATGGCEPYARVARQTRAMFASLRNCEAWLEQLGKGFGLTPTPIPPDQRGDLVHVLATDPRSRCDRWELAAWAVEGIAQCSERDQVYRAVGNSDDPWPEAVVFRAHRDDFRELAERIRQEESASGPDPAPQDPRSELARLERRDPKLLVRFFYGLGATLVALAVAVGTVWNSLTFLAVVAGVIGLLFGGIGLVMAHDHERALRRLREKSADLPERTEKGGRPPVGPGRDGGRGAATRSGDAVAAVSESGQEHPGGSATAPASQEPSPSSPLSVSDPAGPGVRSGAGGAPEYFGEDDLDLSPSDRIRLRESVEAQPSDRAGTVRDRMGMSADERLAARSAPEPRATAPLGSEEGTGGASLGSPPESSGGSTERNTGESREEKVGESTVEWTFERGVSFGQEQNPGS</sequence>
<keyword evidence="4 7" id="KW-0547">Nucleotide-binding</keyword>
<dbReference type="RefSeq" id="WP_254420683.1">
    <property type="nucleotide sequence ID" value="NZ_BAAAJB010000058.1"/>
</dbReference>
<keyword evidence="12" id="KW-1185">Reference proteome</keyword>
<keyword evidence="9" id="KW-0472">Membrane</keyword>
<feature type="region of interest" description="Disordered" evidence="8">
    <location>
        <begin position="661"/>
        <end position="860"/>
    </location>
</feature>
<feature type="compositionally biased region" description="Basic and acidic residues" evidence="8">
    <location>
        <begin position="661"/>
        <end position="675"/>
    </location>
</feature>
<feature type="region of interest" description="Disordered" evidence="8">
    <location>
        <begin position="572"/>
        <end position="594"/>
    </location>
</feature>
<feature type="domain" description="Protein kinase" evidence="10">
    <location>
        <begin position="10"/>
        <end position="274"/>
    </location>
</feature>
<feature type="binding site" evidence="7">
    <location>
        <position position="38"/>
    </location>
    <ligand>
        <name>ATP</name>
        <dbReference type="ChEBI" id="CHEBI:30616"/>
    </ligand>
</feature>
<evidence type="ECO:0000256" key="6">
    <source>
        <dbReference type="ARBA" id="ARBA00022840"/>
    </source>
</evidence>
<evidence type="ECO:0000256" key="5">
    <source>
        <dbReference type="ARBA" id="ARBA00022777"/>
    </source>
</evidence>
<evidence type="ECO:0000313" key="11">
    <source>
        <dbReference type="EMBL" id="USY21844.1"/>
    </source>
</evidence>
<dbReference type="GO" id="GO:0016301">
    <property type="term" value="F:kinase activity"/>
    <property type="evidence" value="ECO:0007669"/>
    <property type="project" value="UniProtKB-KW"/>
</dbReference>
<keyword evidence="9" id="KW-1133">Transmembrane helix</keyword>
<dbReference type="Gene3D" id="1.10.510.10">
    <property type="entry name" value="Transferase(Phosphotransferase) domain 1"/>
    <property type="match status" value="1"/>
</dbReference>
<feature type="compositionally biased region" description="Basic and acidic residues" evidence="8">
    <location>
        <begin position="828"/>
        <end position="838"/>
    </location>
</feature>
<dbReference type="EMBL" id="CP099837">
    <property type="protein sequence ID" value="USY21844.1"/>
    <property type="molecule type" value="Genomic_DNA"/>
</dbReference>
<evidence type="ECO:0000256" key="3">
    <source>
        <dbReference type="ARBA" id="ARBA00022679"/>
    </source>
</evidence>
<evidence type="ECO:0000256" key="4">
    <source>
        <dbReference type="ARBA" id="ARBA00022741"/>
    </source>
</evidence>
<dbReference type="InterPro" id="IPR017441">
    <property type="entry name" value="Protein_kinase_ATP_BS"/>
</dbReference>
<dbReference type="EC" id="2.7.11.1" evidence="2"/>
<feature type="transmembrane region" description="Helical" evidence="9">
    <location>
        <begin position="602"/>
        <end position="622"/>
    </location>
</feature>
<dbReference type="PROSITE" id="PS50011">
    <property type="entry name" value="PROTEIN_KINASE_DOM"/>
    <property type="match status" value="1"/>
</dbReference>
<feature type="compositionally biased region" description="Basic and acidic residues" evidence="8">
    <location>
        <begin position="756"/>
        <end position="766"/>
    </location>
</feature>
<dbReference type="PROSITE" id="PS00109">
    <property type="entry name" value="PROTEIN_KINASE_TYR"/>
    <property type="match status" value="1"/>
</dbReference>
<protein>
    <recommendedName>
        <fullName evidence="2">non-specific serine/threonine protein kinase</fullName>
        <ecNumber evidence="2">2.7.11.1</ecNumber>
    </recommendedName>
</protein>
<accession>A0ABY5DBV9</accession>
<name>A0ABY5DBV9_9ACTN</name>
<evidence type="ECO:0000313" key="12">
    <source>
        <dbReference type="Proteomes" id="UP001055940"/>
    </source>
</evidence>
<dbReference type="SUPFAM" id="SSF56112">
    <property type="entry name" value="Protein kinase-like (PK-like)"/>
    <property type="match status" value="1"/>
</dbReference>
<keyword evidence="5 11" id="KW-0418">Kinase</keyword>
<reference evidence="11" key="1">
    <citation type="submission" date="2022-06" db="EMBL/GenBank/DDBJ databases">
        <authorList>
            <person name="Ping M."/>
        </authorList>
    </citation>
    <scope>NUCLEOTIDE SEQUENCE</scope>
    <source>
        <strain evidence="11">JCM11759T</strain>
    </source>
</reference>
<dbReference type="PROSITE" id="PS00107">
    <property type="entry name" value="PROTEIN_KINASE_ATP"/>
    <property type="match status" value="1"/>
</dbReference>
<evidence type="ECO:0000256" key="7">
    <source>
        <dbReference type="PROSITE-ProRule" id="PRU10141"/>
    </source>
</evidence>
<feature type="compositionally biased region" description="Basic and acidic residues" evidence="8">
    <location>
        <begin position="775"/>
        <end position="790"/>
    </location>
</feature>
<keyword evidence="3" id="KW-0808">Transferase</keyword>
<dbReference type="InterPro" id="IPR050660">
    <property type="entry name" value="NEK_Ser/Thr_kinase"/>
</dbReference>
<dbReference type="Pfam" id="PF00069">
    <property type="entry name" value="Pkinase"/>
    <property type="match status" value="1"/>
</dbReference>
<evidence type="ECO:0000259" key="10">
    <source>
        <dbReference type="PROSITE" id="PS50011"/>
    </source>
</evidence>